<evidence type="ECO:0000256" key="1">
    <source>
        <dbReference type="ARBA" id="ARBA00004141"/>
    </source>
</evidence>
<feature type="transmembrane region" description="Helical" evidence="7">
    <location>
        <begin position="342"/>
        <end position="363"/>
    </location>
</feature>
<feature type="transmembrane region" description="Helical" evidence="7">
    <location>
        <begin position="426"/>
        <end position="446"/>
    </location>
</feature>
<dbReference type="InterPro" id="IPR000175">
    <property type="entry name" value="Na/ntran_symport"/>
</dbReference>
<dbReference type="Proteomes" id="UP001597506">
    <property type="component" value="Unassembled WGS sequence"/>
</dbReference>
<evidence type="ECO:0000313" key="8">
    <source>
        <dbReference type="EMBL" id="MFD2682378.1"/>
    </source>
</evidence>
<dbReference type="PRINTS" id="PR00176">
    <property type="entry name" value="NANEUSMPORT"/>
</dbReference>
<evidence type="ECO:0000256" key="2">
    <source>
        <dbReference type="ARBA" id="ARBA00022448"/>
    </source>
</evidence>
<evidence type="ECO:0000313" key="9">
    <source>
        <dbReference type="Proteomes" id="UP001597506"/>
    </source>
</evidence>
<dbReference type="PROSITE" id="PS00610">
    <property type="entry name" value="NA_NEUROTRAN_SYMP_1"/>
    <property type="match status" value="1"/>
</dbReference>
<comment type="caution">
    <text evidence="8">The sequence shown here is derived from an EMBL/GenBank/DDBJ whole genome shotgun (WGS) entry which is preliminary data.</text>
</comment>
<evidence type="ECO:0000256" key="5">
    <source>
        <dbReference type="ARBA" id="ARBA00023136"/>
    </source>
</evidence>
<feature type="transmembrane region" description="Helical" evidence="7">
    <location>
        <begin position="215"/>
        <end position="240"/>
    </location>
</feature>
<feature type="transmembrane region" description="Helical" evidence="7">
    <location>
        <begin position="297"/>
        <end position="330"/>
    </location>
</feature>
<dbReference type="RefSeq" id="WP_377937058.1">
    <property type="nucleotide sequence ID" value="NZ_JBHUMF010000031.1"/>
</dbReference>
<keyword evidence="9" id="KW-1185">Reference proteome</keyword>
<keyword evidence="4 7" id="KW-1133">Transmembrane helix</keyword>
<sequence length="447" mass="48364">MSKNREQWSSKFGFIMSSAGAAIGLGAIWKFPYVTGMSGGGAFLLMFIAFTILIGLPMLISEFIIGRGAQKEAVTAYKKLAPNSLWTITGPLGVIGCFLLLSFYAVVGGWVLIYSLMAVGGKVIQPNANYPELFGSVTATPTVTLLGLAAFLLINIIVISFGIKNGIEKASKYMMPLLFIFFIVLVLRSVTLDGAMEGISYFLNPDFSKITGESVLYALGQSFFALAVGFSCMVTYSSYLEKKVSIPSSAGSVVLMNIFVSILAGLAIFPVVFAFGFEPAEGPGLLFMVLPAVFSQIPLGEFFLAIFLILFLFATLTSSFSLLEIIVSAFTESGKHSRKKASWISGIVVFFAGIPAVLSFSLLKDFQIFGKTVFDATDFLVSNILLPLGCLLIALFISNKMNKQLVEQEFTLSNTSSPILFSTWKFLMKWVVPITIVVVFLGTVGII</sequence>
<comment type="subcellular location">
    <subcellularLocation>
        <location evidence="1">Membrane</location>
        <topology evidence="1">Multi-pass membrane protein</topology>
    </subcellularLocation>
</comment>
<feature type="transmembrane region" description="Helical" evidence="7">
    <location>
        <begin position="133"/>
        <end position="161"/>
    </location>
</feature>
<evidence type="ECO:0000256" key="7">
    <source>
        <dbReference type="SAM" id="Phobius"/>
    </source>
</evidence>
<dbReference type="SUPFAM" id="SSF161070">
    <property type="entry name" value="SNF-like"/>
    <property type="match status" value="1"/>
</dbReference>
<gene>
    <name evidence="8" type="ORF">ACFSUL_16680</name>
</gene>
<dbReference type="PANTHER" id="PTHR42948">
    <property type="entry name" value="TRANSPORTER"/>
    <property type="match status" value="1"/>
</dbReference>
<reference evidence="9" key="1">
    <citation type="journal article" date="2019" name="Int. J. Syst. Evol. Microbiol.">
        <title>The Global Catalogue of Microorganisms (GCM) 10K type strain sequencing project: providing services to taxonomists for standard genome sequencing and annotation.</title>
        <authorList>
            <consortium name="The Broad Institute Genomics Platform"/>
            <consortium name="The Broad Institute Genome Sequencing Center for Infectious Disease"/>
            <person name="Wu L."/>
            <person name="Ma J."/>
        </authorList>
    </citation>
    <scope>NUCLEOTIDE SEQUENCE [LARGE SCALE GENOMIC DNA]</scope>
    <source>
        <strain evidence="9">KCTC 3913</strain>
    </source>
</reference>
<proteinExistence type="inferred from homology"/>
<protein>
    <recommendedName>
        <fullName evidence="6">Transporter</fullName>
    </recommendedName>
</protein>
<keyword evidence="2 6" id="KW-0813">Transport</keyword>
<keyword evidence="5 7" id="KW-0472">Membrane</keyword>
<name>A0ABW5RUK9_9BACI</name>
<keyword evidence="6" id="KW-0769">Symport</keyword>
<dbReference type="Pfam" id="PF00209">
    <property type="entry name" value="SNF"/>
    <property type="match status" value="2"/>
</dbReference>
<feature type="transmembrane region" description="Helical" evidence="7">
    <location>
        <begin position="85"/>
        <end position="113"/>
    </location>
</feature>
<feature type="transmembrane region" description="Helical" evidence="7">
    <location>
        <begin position="43"/>
        <end position="65"/>
    </location>
</feature>
<feature type="transmembrane region" description="Helical" evidence="7">
    <location>
        <begin position="252"/>
        <end position="277"/>
    </location>
</feature>
<keyword evidence="3 6" id="KW-0812">Transmembrane</keyword>
<organism evidence="8 9">
    <name type="scientific">Bacillus seohaeanensis</name>
    <dbReference type="NCBI Taxonomy" id="284580"/>
    <lineage>
        <taxon>Bacteria</taxon>
        <taxon>Bacillati</taxon>
        <taxon>Bacillota</taxon>
        <taxon>Bacilli</taxon>
        <taxon>Bacillales</taxon>
        <taxon>Bacillaceae</taxon>
        <taxon>Bacillus</taxon>
    </lineage>
</organism>
<evidence type="ECO:0000256" key="3">
    <source>
        <dbReference type="ARBA" id="ARBA00022692"/>
    </source>
</evidence>
<feature type="transmembrane region" description="Helical" evidence="7">
    <location>
        <begin position="379"/>
        <end position="397"/>
    </location>
</feature>
<feature type="transmembrane region" description="Helical" evidence="7">
    <location>
        <begin position="173"/>
        <end position="195"/>
    </location>
</feature>
<dbReference type="InterPro" id="IPR037272">
    <property type="entry name" value="SNS_sf"/>
</dbReference>
<dbReference type="PROSITE" id="PS50267">
    <property type="entry name" value="NA_NEUROTRAN_SYMP_3"/>
    <property type="match status" value="1"/>
</dbReference>
<evidence type="ECO:0000256" key="6">
    <source>
        <dbReference type="RuleBase" id="RU003732"/>
    </source>
</evidence>
<comment type="similarity">
    <text evidence="6">Belongs to the sodium:neurotransmitter symporter (SNF) (TC 2.A.22) family.</text>
</comment>
<dbReference type="CDD" id="cd10336">
    <property type="entry name" value="SLC6sbd_Tyt1-Like"/>
    <property type="match status" value="1"/>
</dbReference>
<evidence type="ECO:0000256" key="4">
    <source>
        <dbReference type="ARBA" id="ARBA00022989"/>
    </source>
</evidence>
<accession>A0ABW5RUK9</accession>
<dbReference type="InterPro" id="IPR047218">
    <property type="entry name" value="YocR/YhdH-like"/>
</dbReference>
<feature type="transmembrane region" description="Helical" evidence="7">
    <location>
        <begin position="12"/>
        <end position="31"/>
    </location>
</feature>
<dbReference type="EMBL" id="JBHUMF010000031">
    <property type="protein sequence ID" value="MFD2682378.1"/>
    <property type="molecule type" value="Genomic_DNA"/>
</dbReference>
<dbReference type="NCBIfam" id="NF037979">
    <property type="entry name" value="Na_transp"/>
    <property type="match status" value="1"/>
</dbReference>
<dbReference type="PANTHER" id="PTHR42948:SF1">
    <property type="entry name" value="TRANSPORTER"/>
    <property type="match status" value="1"/>
</dbReference>